<feature type="chain" id="PRO_5046667352" description="DUF2541 family protein" evidence="1">
    <location>
        <begin position="29"/>
        <end position="137"/>
    </location>
</feature>
<keyword evidence="3" id="KW-1185">Reference proteome</keyword>
<comment type="caution">
    <text evidence="2">The sequence shown here is derived from an EMBL/GenBank/DDBJ whole genome shotgun (WGS) entry which is preliminary data.</text>
</comment>
<evidence type="ECO:0000313" key="2">
    <source>
        <dbReference type="EMBL" id="MDR7135385.1"/>
    </source>
</evidence>
<evidence type="ECO:0000256" key="1">
    <source>
        <dbReference type="SAM" id="SignalP"/>
    </source>
</evidence>
<proteinExistence type="predicted"/>
<dbReference type="Proteomes" id="UP001251524">
    <property type="component" value="Unassembled WGS sequence"/>
</dbReference>
<organism evidence="2 3">
    <name type="scientific">Lysobacter niastensis</name>
    <dbReference type="NCBI Taxonomy" id="380629"/>
    <lineage>
        <taxon>Bacteria</taxon>
        <taxon>Pseudomonadati</taxon>
        <taxon>Pseudomonadota</taxon>
        <taxon>Gammaproteobacteria</taxon>
        <taxon>Lysobacterales</taxon>
        <taxon>Lysobacteraceae</taxon>
        <taxon>Lysobacter</taxon>
    </lineage>
</organism>
<keyword evidence="1" id="KW-0732">Signal</keyword>
<name>A0ABU1WDE9_9GAMM</name>
<feature type="signal peptide" evidence="1">
    <location>
        <begin position="1"/>
        <end position="28"/>
    </location>
</feature>
<accession>A0ABU1WDE9</accession>
<dbReference type="PROSITE" id="PS51257">
    <property type="entry name" value="PROKAR_LIPOPROTEIN"/>
    <property type="match status" value="1"/>
</dbReference>
<dbReference type="EMBL" id="JAVDVY010000002">
    <property type="protein sequence ID" value="MDR7135385.1"/>
    <property type="molecule type" value="Genomic_DNA"/>
</dbReference>
<gene>
    <name evidence="2" type="ORF">J2X06_002594</name>
</gene>
<evidence type="ECO:0000313" key="3">
    <source>
        <dbReference type="Proteomes" id="UP001251524"/>
    </source>
</evidence>
<sequence length="137" mass="14630">MKTKIHTLMLSLVVACVALMGAVGSASAADQWFVLGEKALKSTDPSTEIKSTGGRWEKDVKQVKLSVEGADVQITSLVLHWDNRPDDTMKDVGVLKAGGQTAPNNAPGMKARLKSVTVQYKIMGGAQTATLKVWGFD</sequence>
<reference evidence="2 3" key="1">
    <citation type="submission" date="2023-07" db="EMBL/GenBank/DDBJ databases">
        <title>Sorghum-associated microbial communities from plants grown in Nebraska, USA.</title>
        <authorList>
            <person name="Schachtman D."/>
        </authorList>
    </citation>
    <scope>NUCLEOTIDE SEQUENCE [LARGE SCALE GENOMIC DNA]</scope>
    <source>
        <strain evidence="2 3">BE198</strain>
    </source>
</reference>
<evidence type="ECO:0008006" key="4">
    <source>
        <dbReference type="Google" id="ProtNLM"/>
    </source>
</evidence>
<protein>
    <recommendedName>
        <fullName evidence="4">DUF2541 family protein</fullName>
    </recommendedName>
</protein>
<dbReference type="RefSeq" id="WP_310063027.1">
    <property type="nucleotide sequence ID" value="NZ_JAVDVY010000002.1"/>
</dbReference>